<dbReference type="PROSITE" id="PS50119">
    <property type="entry name" value="ZF_BBOX"/>
    <property type="match status" value="1"/>
</dbReference>
<dbReference type="GO" id="GO:0008270">
    <property type="term" value="F:zinc ion binding"/>
    <property type="evidence" value="ECO:0007669"/>
    <property type="project" value="UniProtKB-KW"/>
</dbReference>
<keyword evidence="5" id="KW-1185">Reference proteome</keyword>
<name>A0A7J7NNM7_9MAGN</name>
<gene>
    <name evidence="4" type="ORF">GIB67_005196</name>
</gene>
<organism evidence="4 5">
    <name type="scientific">Kingdonia uniflora</name>
    <dbReference type="NCBI Taxonomy" id="39325"/>
    <lineage>
        <taxon>Eukaryota</taxon>
        <taxon>Viridiplantae</taxon>
        <taxon>Streptophyta</taxon>
        <taxon>Embryophyta</taxon>
        <taxon>Tracheophyta</taxon>
        <taxon>Spermatophyta</taxon>
        <taxon>Magnoliopsida</taxon>
        <taxon>Ranunculales</taxon>
        <taxon>Circaeasteraceae</taxon>
        <taxon>Kingdonia</taxon>
    </lineage>
</organism>
<proteinExistence type="predicted"/>
<keyword evidence="1" id="KW-0863">Zinc-finger</keyword>
<comment type="caution">
    <text evidence="4">The sequence shown here is derived from an EMBL/GenBank/DDBJ whole genome shotgun (WGS) entry which is preliminary data.</text>
</comment>
<dbReference type="InterPro" id="IPR000315">
    <property type="entry name" value="Znf_B-box"/>
</dbReference>
<dbReference type="PANTHER" id="PTHR31065">
    <property type="entry name" value="PLATZ TRANSCRIPTION FACTOR FAMILY PROTEIN"/>
    <property type="match status" value="1"/>
</dbReference>
<evidence type="ECO:0000259" key="3">
    <source>
        <dbReference type="PROSITE" id="PS50119"/>
    </source>
</evidence>
<keyword evidence="1" id="KW-0862">Zinc</keyword>
<feature type="compositionally biased region" description="Basic and acidic residues" evidence="2">
    <location>
        <begin position="334"/>
        <end position="347"/>
    </location>
</feature>
<dbReference type="AlphaFoldDB" id="A0A7J7NNM7"/>
<protein>
    <recommendedName>
        <fullName evidence="3">B box-type domain-containing protein</fullName>
    </recommendedName>
</protein>
<dbReference type="OrthoDB" id="1908108at2759"/>
<dbReference type="EMBL" id="JACGCM010000692">
    <property type="protein sequence ID" value="KAF6168584.1"/>
    <property type="molecule type" value="Genomic_DNA"/>
</dbReference>
<dbReference type="Proteomes" id="UP000541444">
    <property type="component" value="Unassembled WGS sequence"/>
</dbReference>
<evidence type="ECO:0000313" key="5">
    <source>
        <dbReference type="Proteomes" id="UP000541444"/>
    </source>
</evidence>
<feature type="compositionally biased region" description="Basic residues" evidence="2">
    <location>
        <begin position="359"/>
        <end position="368"/>
    </location>
</feature>
<dbReference type="InterPro" id="IPR006734">
    <property type="entry name" value="PLATZ"/>
</dbReference>
<feature type="region of interest" description="Disordered" evidence="2">
    <location>
        <begin position="334"/>
        <end position="374"/>
    </location>
</feature>
<evidence type="ECO:0000256" key="2">
    <source>
        <dbReference type="SAM" id="MobiDB-lite"/>
    </source>
</evidence>
<sequence length="374" mass="42246">MANSFGPLKPVIAVIEAFTEFVRPKTLIALQNKTSVAVLVLLQSLLFGTGSKMLLDNIILSIMARDVEKETELLQPTVEDGPVVKTVSKSPPLADEDAPVAENKSKPTPQDVEDAPVVGRESKRLRKVPDLRRVFDIFLWVSKDIKLEVGFKVYQLQKKSKKKTEGWLKGLLSAKFYKPCKDHSGLKKNEGNMFCIDCNRCVCHNCLTCSSLHSGHKSFPIRRYVYHNVVRVPDILKHLDCSDVQAYKSNNSKVIFLKAREYSNTPKPDTGASCVVCNRVLTRPYRYCSITCKFPISACELMGESTTTLLETLDSSSDCEKENGIEDLKETLESRSSHVCEKQNLNERDEEESSVEMNKRKRRRKGVPHRAPFF</sequence>
<keyword evidence="1" id="KW-0479">Metal-binding</keyword>
<evidence type="ECO:0000313" key="4">
    <source>
        <dbReference type="EMBL" id="KAF6168584.1"/>
    </source>
</evidence>
<reference evidence="4 5" key="1">
    <citation type="journal article" date="2020" name="IScience">
        <title>Genome Sequencing of the Endangered Kingdonia uniflora (Circaeasteraceae, Ranunculales) Reveals Potential Mechanisms of Evolutionary Specialization.</title>
        <authorList>
            <person name="Sun Y."/>
            <person name="Deng T."/>
            <person name="Zhang A."/>
            <person name="Moore M.J."/>
            <person name="Landis J.B."/>
            <person name="Lin N."/>
            <person name="Zhang H."/>
            <person name="Zhang X."/>
            <person name="Huang J."/>
            <person name="Zhang X."/>
            <person name="Sun H."/>
            <person name="Wang H."/>
        </authorList>
    </citation>
    <scope>NUCLEOTIDE SEQUENCE [LARGE SCALE GENOMIC DNA]</scope>
    <source>
        <strain evidence="4">TB1705</strain>
        <tissue evidence="4">Leaf</tissue>
    </source>
</reference>
<dbReference type="SUPFAM" id="SSF57845">
    <property type="entry name" value="B-box zinc-binding domain"/>
    <property type="match status" value="1"/>
</dbReference>
<accession>A0A7J7NNM7</accession>
<evidence type="ECO:0000256" key="1">
    <source>
        <dbReference type="PROSITE-ProRule" id="PRU00024"/>
    </source>
</evidence>
<feature type="region of interest" description="Disordered" evidence="2">
    <location>
        <begin position="85"/>
        <end position="116"/>
    </location>
</feature>
<dbReference type="Pfam" id="PF04640">
    <property type="entry name" value="PLATZ"/>
    <property type="match status" value="1"/>
</dbReference>
<dbReference type="CDD" id="cd19756">
    <property type="entry name" value="Bbox2"/>
    <property type="match status" value="1"/>
</dbReference>
<feature type="domain" description="B box-type" evidence="3">
    <location>
        <begin position="180"/>
        <end position="221"/>
    </location>
</feature>
<dbReference type="PANTHER" id="PTHR31065:SF41">
    <property type="entry name" value="PLATZ TRANSCRIPTION FACTOR FAMILY PROTEIN"/>
    <property type="match status" value="1"/>
</dbReference>